<dbReference type="HAMAP" id="MF_03050">
    <property type="entry name" value="MOCOS"/>
    <property type="match status" value="1"/>
</dbReference>
<feature type="active site" evidence="4">
    <location>
        <position position="393"/>
    </location>
</feature>
<dbReference type="Gene3D" id="3.40.640.10">
    <property type="entry name" value="Type I PLP-dependent aspartate aminotransferase-like (Major domain)"/>
    <property type="match status" value="1"/>
</dbReference>
<feature type="domain" description="MOSC" evidence="6">
    <location>
        <begin position="644"/>
        <end position="811"/>
    </location>
</feature>
<gene>
    <name evidence="4" type="primary">hxB</name>
    <name evidence="7" type="ORF">B0T11DRAFT_69595</name>
</gene>
<proteinExistence type="inferred from homology"/>
<dbReference type="PANTHER" id="PTHR14237">
    <property type="entry name" value="MOLYBDOPTERIN COFACTOR SULFURASE MOSC"/>
    <property type="match status" value="1"/>
</dbReference>
<dbReference type="SUPFAM" id="SSF53383">
    <property type="entry name" value="PLP-dependent transferases"/>
    <property type="match status" value="1"/>
</dbReference>
<dbReference type="SUPFAM" id="SSF141673">
    <property type="entry name" value="MOSC N-terminal domain-like"/>
    <property type="match status" value="1"/>
</dbReference>
<keyword evidence="3 4" id="KW-0501">Molybdenum cofactor biosynthesis</keyword>
<evidence type="ECO:0000256" key="5">
    <source>
        <dbReference type="SAM" id="MobiDB-lite"/>
    </source>
</evidence>
<dbReference type="GO" id="GO:0008265">
    <property type="term" value="F:molybdenum cofactor sulfurtransferase activity"/>
    <property type="evidence" value="ECO:0007669"/>
    <property type="project" value="UniProtKB-UniRule"/>
</dbReference>
<dbReference type="OrthoDB" id="10264306at2759"/>
<dbReference type="EC" id="2.8.1.9" evidence="4"/>
<evidence type="ECO:0000259" key="6">
    <source>
        <dbReference type="PROSITE" id="PS51340"/>
    </source>
</evidence>
<dbReference type="EMBL" id="JAGPXD010000002">
    <property type="protein sequence ID" value="KAH7369026.1"/>
    <property type="molecule type" value="Genomic_DNA"/>
</dbReference>
<dbReference type="Pfam" id="PF00266">
    <property type="entry name" value="Aminotran_5"/>
    <property type="match status" value="1"/>
</dbReference>
<accession>A0A8K0TNV3</accession>
<feature type="region of interest" description="Disordered" evidence="5">
    <location>
        <begin position="619"/>
        <end position="666"/>
    </location>
</feature>
<feature type="modified residue" description="N6-(pyridoxal phosphate)lysine" evidence="4">
    <location>
        <position position="231"/>
    </location>
</feature>
<dbReference type="InterPro" id="IPR028886">
    <property type="entry name" value="MoCo_sulfurase"/>
</dbReference>
<dbReference type="GO" id="GO:0016829">
    <property type="term" value="F:lyase activity"/>
    <property type="evidence" value="ECO:0007669"/>
    <property type="project" value="UniProtKB-UniRule"/>
</dbReference>
<dbReference type="Pfam" id="PF03476">
    <property type="entry name" value="MOSC_N"/>
    <property type="match status" value="1"/>
</dbReference>
<evidence type="ECO:0000256" key="1">
    <source>
        <dbReference type="ARBA" id="ARBA00022679"/>
    </source>
</evidence>
<evidence type="ECO:0000313" key="7">
    <source>
        <dbReference type="EMBL" id="KAH7369026.1"/>
    </source>
</evidence>
<dbReference type="Proteomes" id="UP000813385">
    <property type="component" value="Unassembled WGS sequence"/>
</dbReference>
<dbReference type="Gene3D" id="3.90.1150.10">
    <property type="entry name" value="Aspartate Aminotransferase, domain 1"/>
    <property type="match status" value="1"/>
</dbReference>
<name>A0A8K0TNV3_9PEZI</name>
<evidence type="ECO:0000256" key="3">
    <source>
        <dbReference type="ARBA" id="ARBA00023150"/>
    </source>
</evidence>
<dbReference type="InterPro" id="IPR015421">
    <property type="entry name" value="PyrdxlP-dep_Trfase_major"/>
</dbReference>
<dbReference type="PROSITE" id="PS51340">
    <property type="entry name" value="MOSC"/>
    <property type="match status" value="1"/>
</dbReference>
<dbReference type="InterPro" id="IPR015424">
    <property type="entry name" value="PyrdxlP-dep_Trfase"/>
</dbReference>
<evidence type="ECO:0000256" key="2">
    <source>
        <dbReference type="ARBA" id="ARBA00022898"/>
    </source>
</evidence>
<dbReference type="InterPro" id="IPR005302">
    <property type="entry name" value="MoCF_Sase_C"/>
</dbReference>
<dbReference type="GO" id="GO:0030151">
    <property type="term" value="F:molybdenum ion binding"/>
    <property type="evidence" value="ECO:0007669"/>
    <property type="project" value="UniProtKB-UniRule"/>
</dbReference>
<keyword evidence="2 4" id="KW-0663">Pyridoxal phosphate</keyword>
<dbReference type="InterPro" id="IPR005303">
    <property type="entry name" value="MOCOS_middle"/>
</dbReference>
<evidence type="ECO:0000256" key="4">
    <source>
        <dbReference type="HAMAP-Rule" id="MF_03050"/>
    </source>
</evidence>
<sequence>MAIPTYNSRVEDFRDVEYPMLAGSVYLDHAGTTLYSKSLMDRFSKDMMSNLLANPHSGSSPSQYTTSRIEDVRLRLLTLFNADPDEFDLVFVSNTTAAVKLVMEAFRGTPSGFRYAYHQACHTSLVGVREEAKDSVCVDDARVQRWISGDSPFSNAAHEGMPTLFSYSAQSHLDGQRYPISWCDGVARSSSESSLSQVYTLLDAASLVATSPLDLGNARSAPDFTVLSLYKIFGFPDLGALIVRRQAEHVFQNRRYFGGGTVDMVVSGKERWHASKTQFLHERLEDGTLPFHSILALDAAMDTHFALFGSMAQISSHTAFLRRRLHQGLKGLRHGNSAAVCALYGQPDEEEGPGSGPVISFNLRNAQGAWVSLNEFEKLTVLKSFHVRTGGVCSPGGIAAALALEPWEMKRNFSAGFRCGADQDTIAGKPTGVIRVSLGAMSTKSDVDRFVEFIEEFYLEAQPQTLVPLPSPTVQSPGFRVEAMTVYPIKSCAGFSVPKDTSWEIRPEGLAWDREWCLLHQGTGQALSQKRHPKMALLRPSLDFANGVLHVSYAGPTTSASRITVPLSSIPNHCPSSQRPSRVCGDEIIPQTYSDPGVNNFFTAALGVPCVLARFPPGGQGRSMRHSKAQFLKHQKPNKPSPTTTLPGSFPNLPSPPDSDSEQQQRSKILLANESPILLISSASLRALNRDIAARGGNPAAMAAFRGNIVVGPSPGHEEESLAYIEDTWAALRIGKQSFMPMGSCRRCQMVCIDQETGERRQEPFTTLSKTRRIEGKVYFGIHMRHDPPTEVVTRETQFPTVCVGDVVEVDSSFGDR</sequence>
<dbReference type="PANTHER" id="PTHR14237:SF80">
    <property type="entry name" value="MOLYBDENUM COFACTOR SULFURASE"/>
    <property type="match status" value="1"/>
</dbReference>
<comment type="cofactor">
    <cofactor evidence="4">
        <name>pyridoxal 5'-phosphate</name>
        <dbReference type="ChEBI" id="CHEBI:597326"/>
    </cofactor>
</comment>
<comment type="caution">
    <text evidence="7">The sequence shown here is derived from an EMBL/GenBank/DDBJ whole genome shotgun (WGS) entry which is preliminary data.</text>
</comment>
<dbReference type="InterPro" id="IPR015422">
    <property type="entry name" value="PyrdxlP-dep_Trfase_small"/>
</dbReference>
<feature type="compositionally biased region" description="Basic residues" evidence="5">
    <location>
        <begin position="623"/>
        <end position="637"/>
    </location>
</feature>
<dbReference type="InterPro" id="IPR000192">
    <property type="entry name" value="Aminotrans_V_dom"/>
</dbReference>
<organism evidence="7 8">
    <name type="scientific">Plectosphaerella cucumerina</name>
    <dbReference type="NCBI Taxonomy" id="40658"/>
    <lineage>
        <taxon>Eukaryota</taxon>
        <taxon>Fungi</taxon>
        <taxon>Dikarya</taxon>
        <taxon>Ascomycota</taxon>
        <taxon>Pezizomycotina</taxon>
        <taxon>Sordariomycetes</taxon>
        <taxon>Hypocreomycetidae</taxon>
        <taxon>Glomerellales</taxon>
        <taxon>Plectosphaerellaceae</taxon>
        <taxon>Plectosphaerella</taxon>
    </lineage>
</organism>
<comment type="catalytic activity">
    <reaction evidence="4">
        <text>Mo-molybdopterin + L-cysteine + AH2 = thio-Mo-molybdopterin + L-alanine + A + H2O</text>
        <dbReference type="Rhea" id="RHEA:42636"/>
        <dbReference type="ChEBI" id="CHEBI:13193"/>
        <dbReference type="ChEBI" id="CHEBI:15377"/>
        <dbReference type="ChEBI" id="CHEBI:17499"/>
        <dbReference type="ChEBI" id="CHEBI:35235"/>
        <dbReference type="ChEBI" id="CHEBI:57972"/>
        <dbReference type="ChEBI" id="CHEBI:71302"/>
        <dbReference type="ChEBI" id="CHEBI:82685"/>
        <dbReference type="EC" id="2.8.1.9"/>
    </reaction>
</comment>
<comment type="similarity">
    <text evidence="4">Belongs to the class-V pyridoxal-phosphate-dependent aminotransferase family. MOCOS subfamily.</text>
</comment>
<keyword evidence="1 4" id="KW-0808">Transferase</keyword>
<dbReference type="GO" id="GO:0030170">
    <property type="term" value="F:pyridoxal phosphate binding"/>
    <property type="evidence" value="ECO:0007669"/>
    <property type="project" value="UniProtKB-UniRule"/>
</dbReference>
<dbReference type="GO" id="GO:0006777">
    <property type="term" value="P:Mo-molybdopterin cofactor biosynthetic process"/>
    <property type="evidence" value="ECO:0007669"/>
    <property type="project" value="UniProtKB-UniRule"/>
</dbReference>
<dbReference type="Pfam" id="PF03473">
    <property type="entry name" value="MOSC"/>
    <property type="match status" value="1"/>
</dbReference>
<protein>
    <recommendedName>
        <fullName evidence="4">Molybdenum cofactor sulfurase</fullName>
        <shortName evidence="4">MCS</shortName>
        <shortName evidence="4">MOS</shortName>
        <shortName evidence="4">MoCo sulfurase</shortName>
        <ecNumber evidence="4">2.8.1.9</ecNumber>
    </recommendedName>
    <alternativeName>
        <fullName evidence="4">Molybdenum cofactor sulfurtransferase</fullName>
    </alternativeName>
</protein>
<reference evidence="7" key="1">
    <citation type="journal article" date="2021" name="Nat. Commun.">
        <title>Genetic determinants of endophytism in the Arabidopsis root mycobiome.</title>
        <authorList>
            <person name="Mesny F."/>
            <person name="Miyauchi S."/>
            <person name="Thiergart T."/>
            <person name="Pickel B."/>
            <person name="Atanasova L."/>
            <person name="Karlsson M."/>
            <person name="Huettel B."/>
            <person name="Barry K.W."/>
            <person name="Haridas S."/>
            <person name="Chen C."/>
            <person name="Bauer D."/>
            <person name="Andreopoulos W."/>
            <person name="Pangilinan J."/>
            <person name="LaButti K."/>
            <person name="Riley R."/>
            <person name="Lipzen A."/>
            <person name="Clum A."/>
            <person name="Drula E."/>
            <person name="Henrissat B."/>
            <person name="Kohler A."/>
            <person name="Grigoriev I.V."/>
            <person name="Martin F.M."/>
            <person name="Hacquard S."/>
        </authorList>
    </citation>
    <scope>NUCLEOTIDE SEQUENCE</scope>
    <source>
        <strain evidence="7">MPI-CAGE-AT-0016</strain>
    </source>
</reference>
<dbReference type="AlphaFoldDB" id="A0A8K0TNV3"/>
<evidence type="ECO:0000313" key="8">
    <source>
        <dbReference type="Proteomes" id="UP000813385"/>
    </source>
</evidence>
<comment type="function">
    <text evidence="4">Sulfurates the molybdenum cofactor. Sulfation of molybdenum is essential for xanthine dehydrogenase (XDH) and aldehyde oxidase (ADO) enzymes in which molybdenum cofactor is liganded by 1 oxygen and 1 sulfur atom in active form.</text>
</comment>
<keyword evidence="8" id="KW-1185">Reference proteome</keyword>